<gene>
    <name evidence="2" type="ORF">HF992_10965</name>
</gene>
<evidence type="ECO:0000256" key="1">
    <source>
        <dbReference type="SAM" id="Phobius"/>
    </source>
</evidence>
<comment type="caution">
    <text evidence="2">The sequence shown here is derived from an EMBL/GenBank/DDBJ whole genome shotgun (WGS) entry which is preliminary data.</text>
</comment>
<protein>
    <submittedName>
        <fullName evidence="2">PH domain-containing protein</fullName>
    </submittedName>
</protein>
<evidence type="ECO:0000313" key="2">
    <source>
        <dbReference type="EMBL" id="NKZ21326.1"/>
    </source>
</evidence>
<name>A0A7X6N1N6_9STRE</name>
<dbReference type="AlphaFoldDB" id="A0A7X6N1N6"/>
<sequence length="115" mass="12752">MKEVLIKRGLCVTLLELVSSSALAIGFVYWAILGFLENHFLIPLVCLIIGVLGVIGCITLVYQILSGAPVMKLAVEGVQIRSWFRKPFIPWSDIKIVNDHEWHDGIVIPISAVLI</sequence>
<keyword evidence="3" id="KW-1185">Reference proteome</keyword>
<organism evidence="2 3">
    <name type="scientific">Streptococcus ovuberis</name>
    <dbReference type="NCBI Taxonomy" id="1936207"/>
    <lineage>
        <taxon>Bacteria</taxon>
        <taxon>Bacillati</taxon>
        <taxon>Bacillota</taxon>
        <taxon>Bacilli</taxon>
        <taxon>Lactobacillales</taxon>
        <taxon>Streptococcaceae</taxon>
        <taxon>Streptococcus</taxon>
    </lineage>
</organism>
<dbReference type="RefSeq" id="WP_168550054.1">
    <property type="nucleotide sequence ID" value="NZ_JAAXPR010000031.1"/>
</dbReference>
<proteinExistence type="predicted"/>
<evidence type="ECO:0000313" key="3">
    <source>
        <dbReference type="Proteomes" id="UP000522720"/>
    </source>
</evidence>
<keyword evidence="1" id="KW-0812">Transmembrane</keyword>
<dbReference type="EMBL" id="JAAXPR010000031">
    <property type="protein sequence ID" value="NKZ21326.1"/>
    <property type="molecule type" value="Genomic_DNA"/>
</dbReference>
<accession>A0A7X6N1N6</accession>
<feature type="transmembrane region" description="Helical" evidence="1">
    <location>
        <begin position="39"/>
        <end position="62"/>
    </location>
</feature>
<keyword evidence="1" id="KW-1133">Transmembrane helix</keyword>
<reference evidence="2 3" key="1">
    <citation type="submission" date="2020-04" db="EMBL/GenBank/DDBJ databases">
        <title>MicrobeNet Type strains.</title>
        <authorList>
            <person name="Nicholson A.C."/>
        </authorList>
    </citation>
    <scope>NUCLEOTIDE SEQUENCE [LARGE SCALE GENOMIC DNA]</scope>
    <source>
        <strain evidence="2 3">CCUG 69612</strain>
    </source>
</reference>
<keyword evidence="1" id="KW-0472">Membrane</keyword>
<dbReference type="Proteomes" id="UP000522720">
    <property type="component" value="Unassembled WGS sequence"/>
</dbReference>
<feature type="transmembrane region" description="Helical" evidence="1">
    <location>
        <begin position="12"/>
        <end position="33"/>
    </location>
</feature>